<reference evidence="14" key="2">
    <citation type="submission" date="2020-09" db="EMBL/GenBank/DDBJ databases">
        <authorList>
            <person name="Sun Q."/>
            <person name="Zhou Y."/>
        </authorList>
    </citation>
    <scope>NUCLEOTIDE SEQUENCE</scope>
    <source>
        <strain evidence="14">CGMCC 1.12924</strain>
    </source>
</reference>
<dbReference type="GO" id="GO:0005975">
    <property type="term" value="P:carbohydrate metabolic process"/>
    <property type="evidence" value="ECO:0007669"/>
    <property type="project" value="InterPro"/>
</dbReference>
<dbReference type="Pfam" id="PF01210">
    <property type="entry name" value="NAD_Gly3P_dh_N"/>
    <property type="match status" value="1"/>
</dbReference>
<evidence type="ECO:0000256" key="10">
    <source>
        <dbReference type="RuleBase" id="RU000437"/>
    </source>
</evidence>
<dbReference type="InterPro" id="IPR008927">
    <property type="entry name" value="6-PGluconate_DH-like_C_sf"/>
</dbReference>
<dbReference type="PIRSF" id="PIRSF000114">
    <property type="entry name" value="Glycerol-3-P_dh"/>
    <property type="match status" value="1"/>
</dbReference>
<dbReference type="Gene3D" id="3.40.50.720">
    <property type="entry name" value="NAD(P)-binding Rossmann-like Domain"/>
    <property type="match status" value="1"/>
</dbReference>
<sequence length="331" mass="37117">MKEHPSFAVIGGGSWATAIVKMLCENLPKVNWYMRSIYAIEHIKKEDHNPNYLSSVEFDTKQLSLSNDINKVIKNADVVIFAVPSAFLSNELEKLSVSLEQKIIFSAIKGIVPETGLIVGEHFNQKYNIPFENIGVITGPCHAEEVALERLSYITVACADEEKSKMVAKYLSSDYIKTTTSDDVIGAEYAAMLKNIYAIAAGIAHGLGYGDNFQSVLMSNAIREMKKFIRKVYKMKRNINDSAYLGDLLVTGYSTFSRNRMFGNMIGKGYTVKSAQMEMSMVAEGYYATKSAWLINQKNKAKTPIINAVYDILYENKNPKKVFKKLTEKLD</sequence>
<dbReference type="PANTHER" id="PTHR11728:SF1">
    <property type="entry name" value="GLYCEROL-3-PHOSPHATE DEHYDROGENASE [NAD(+)] 2, CHLOROPLASTIC"/>
    <property type="match status" value="1"/>
</dbReference>
<feature type="domain" description="Glycerol-3-phosphate dehydrogenase NAD-dependent N-terminal" evidence="12">
    <location>
        <begin position="8"/>
        <end position="162"/>
    </location>
</feature>
<evidence type="ECO:0000256" key="1">
    <source>
        <dbReference type="ARBA" id="ARBA00011009"/>
    </source>
</evidence>
<evidence type="ECO:0000256" key="9">
    <source>
        <dbReference type="PIRSR" id="PIRSR000114-3"/>
    </source>
</evidence>
<keyword evidence="15" id="KW-1185">Reference proteome</keyword>
<name>A0A8J2V8A0_9FLAO</name>
<dbReference type="Pfam" id="PF07479">
    <property type="entry name" value="NAD_Gly3P_dh_C"/>
    <property type="match status" value="1"/>
</dbReference>
<dbReference type="GO" id="GO:0046168">
    <property type="term" value="P:glycerol-3-phosphate catabolic process"/>
    <property type="evidence" value="ECO:0007669"/>
    <property type="project" value="InterPro"/>
</dbReference>
<dbReference type="InterPro" id="IPR013328">
    <property type="entry name" value="6PGD_dom2"/>
</dbReference>
<organism evidence="14 15">
    <name type="scientific">Planktosalinus lacus</name>
    <dbReference type="NCBI Taxonomy" id="1526573"/>
    <lineage>
        <taxon>Bacteria</taxon>
        <taxon>Pseudomonadati</taxon>
        <taxon>Bacteroidota</taxon>
        <taxon>Flavobacteriia</taxon>
        <taxon>Flavobacteriales</taxon>
        <taxon>Flavobacteriaceae</taxon>
        <taxon>Planktosalinus</taxon>
    </lineage>
</organism>
<dbReference type="PANTHER" id="PTHR11728">
    <property type="entry name" value="GLYCEROL-3-PHOSPHATE DEHYDROGENASE"/>
    <property type="match status" value="1"/>
</dbReference>
<dbReference type="GO" id="GO:0008654">
    <property type="term" value="P:phospholipid biosynthetic process"/>
    <property type="evidence" value="ECO:0007669"/>
    <property type="project" value="UniProtKB-KW"/>
</dbReference>
<comment type="similarity">
    <text evidence="1 10">Belongs to the NAD-dependent glycerol-3-phosphate dehydrogenase family.</text>
</comment>
<accession>A0A8J2V8A0</accession>
<comment type="catalytic activity">
    <reaction evidence="11">
        <text>sn-glycerol 3-phosphate + NADP(+) = dihydroxyacetone phosphate + NADPH + H(+)</text>
        <dbReference type="Rhea" id="RHEA:11096"/>
        <dbReference type="ChEBI" id="CHEBI:15378"/>
        <dbReference type="ChEBI" id="CHEBI:57597"/>
        <dbReference type="ChEBI" id="CHEBI:57642"/>
        <dbReference type="ChEBI" id="CHEBI:57783"/>
        <dbReference type="ChEBI" id="CHEBI:58349"/>
        <dbReference type="EC" id="1.1.1.94"/>
    </reaction>
</comment>
<evidence type="ECO:0000259" key="13">
    <source>
        <dbReference type="Pfam" id="PF07479"/>
    </source>
</evidence>
<feature type="binding site" evidence="9">
    <location>
        <position position="143"/>
    </location>
    <ligand>
        <name>NAD(+)</name>
        <dbReference type="ChEBI" id="CHEBI:57540"/>
    </ligand>
</feature>
<dbReference type="InterPro" id="IPR006109">
    <property type="entry name" value="G3P_DH_NAD-dep_C"/>
</dbReference>
<feature type="domain" description="Glycerol-3-phosphate dehydrogenase NAD-dependent C-terminal" evidence="13">
    <location>
        <begin position="183"/>
        <end position="323"/>
    </location>
</feature>
<dbReference type="GO" id="GO:0047952">
    <property type="term" value="F:glycerol-3-phosphate dehydrogenase [NAD(P)+] activity"/>
    <property type="evidence" value="ECO:0007669"/>
    <property type="project" value="UniProtKB-EC"/>
</dbReference>
<dbReference type="SUPFAM" id="SSF48179">
    <property type="entry name" value="6-phosphogluconate dehydrogenase C-terminal domain-like"/>
    <property type="match status" value="1"/>
</dbReference>
<dbReference type="RefSeq" id="WP_188438584.1">
    <property type="nucleotide sequence ID" value="NZ_BMGK01000001.1"/>
</dbReference>
<dbReference type="Gene3D" id="1.10.1040.10">
    <property type="entry name" value="N-(1-d-carboxylethyl)-l-norvaline Dehydrogenase, domain 2"/>
    <property type="match status" value="1"/>
</dbReference>
<evidence type="ECO:0000256" key="2">
    <source>
        <dbReference type="ARBA" id="ARBA00022516"/>
    </source>
</evidence>
<keyword evidence="2" id="KW-0444">Lipid biosynthesis</keyword>
<comment type="caution">
    <text evidence="14">The sequence shown here is derived from an EMBL/GenBank/DDBJ whole genome shotgun (WGS) entry which is preliminary data.</text>
</comment>
<dbReference type="GO" id="GO:0005829">
    <property type="term" value="C:cytosol"/>
    <property type="evidence" value="ECO:0007669"/>
    <property type="project" value="TreeGrafter"/>
</dbReference>
<keyword evidence="9 10" id="KW-0520">NAD</keyword>
<keyword evidence="4" id="KW-0443">Lipid metabolism</keyword>
<dbReference type="InterPro" id="IPR036291">
    <property type="entry name" value="NAD(P)-bd_dom_sf"/>
</dbReference>
<dbReference type="SUPFAM" id="SSF51735">
    <property type="entry name" value="NAD(P)-binding Rossmann-fold domains"/>
    <property type="match status" value="1"/>
</dbReference>
<dbReference type="InterPro" id="IPR011128">
    <property type="entry name" value="G3P_DH_NAD-dep_N"/>
</dbReference>
<evidence type="ECO:0000313" key="15">
    <source>
        <dbReference type="Proteomes" id="UP000652231"/>
    </source>
</evidence>
<evidence type="ECO:0000313" key="14">
    <source>
        <dbReference type="EMBL" id="GGD81308.1"/>
    </source>
</evidence>
<evidence type="ECO:0000256" key="6">
    <source>
        <dbReference type="ARBA" id="ARBA00023264"/>
    </source>
</evidence>
<proteinExistence type="inferred from homology"/>
<evidence type="ECO:0000256" key="11">
    <source>
        <dbReference type="RuleBase" id="RU000439"/>
    </source>
</evidence>
<feature type="binding site" evidence="8">
    <location>
        <begin position="258"/>
        <end position="259"/>
    </location>
    <ligand>
        <name>substrate</name>
    </ligand>
</feature>
<keyword evidence="3 10" id="KW-0560">Oxidoreductase</keyword>
<feature type="binding site" evidence="8">
    <location>
        <position position="109"/>
    </location>
    <ligand>
        <name>substrate</name>
    </ligand>
</feature>
<keyword evidence="5" id="KW-0594">Phospholipid biosynthesis</keyword>
<evidence type="ECO:0000256" key="8">
    <source>
        <dbReference type="PIRSR" id="PIRSR000114-2"/>
    </source>
</evidence>
<feature type="active site" description="Proton acceptor" evidence="7">
    <location>
        <position position="194"/>
    </location>
</feature>
<gene>
    <name evidence="14" type="primary">gpsA</name>
    <name evidence="14" type="ORF">GCM10011312_02070</name>
</gene>
<evidence type="ECO:0000256" key="3">
    <source>
        <dbReference type="ARBA" id="ARBA00023002"/>
    </source>
</evidence>
<evidence type="ECO:0000256" key="4">
    <source>
        <dbReference type="ARBA" id="ARBA00023098"/>
    </source>
</evidence>
<dbReference type="Proteomes" id="UP000652231">
    <property type="component" value="Unassembled WGS sequence"/>
</dbReference>
<protein>
    <recommendedName>
        <fullName evidence="11">Glycerol-3-phosphate dehydrogenase</fullName>
        <ecNumber evidence="11">1.1.1.94</ecNumber>
    </recommendedName>
</protein>
<evidence type="ECO:0000256" key="7">
    <source>
        <dbReference type="PIRSR" id="PIRSR000114-1"/>
    </source>
</evidence>
<feature type="binding site" evidence="9">
    <location>
        <position position="258"/>
    </location>
    <ligand>
        <name>NAD(+)</name>
        <dbReference type="ChEBI" id="CHEBI:57540"/>
    </ligand>
</feature>
<reference evidence="14" key="1">
    <citation type="journal article" date="2014" name="Int. J. Syst. Evol. Microbiol.">
        <title>Complete genome sequence of Corynebacterium casei LMG S-19264T (=DSM 44701T), isolated from a smear-ripened cheese.</title>
        <authorList>
            <consortium name="US DOE Joint Genome Institute (JGI-PGF)"/>
            <person name="Walter F."/>
            <person name="Albersmeier A."/>
            <person name="Kalinowski J."/>
            <person name="Ruckert C."/>
        </authorList>
    </citation>
    <scope>NUCLEOTIDE SEQUENCE</scope>
    <source>
        <strain evidence="14">CGMCC 1.12924</strain>
    </source>
</reference>
<dbReference type="EC" id="1.1.1.94" evidence="11"/>
<dbReference type="EMBL" id="BMGK01000001">
    <property type="protein sequence ID" value="GGD81308.1"/>
    <property type="molecule type" value="Genomic_DNA"/>
</dbReference>
<dbReference type="GO" id="GO:0051287">
    <property type="term" value="F:NAD binding"/>
    <property type="evidence" value="ECO:0007669"/>
    <property type="project" value="InterPro"/>
</dbReference>
<dbReference type="PRINTS" id="PR00077">
    <property type="entry name" value="GPDHDRGNASE"/>
</dbReference>
<dbReference type="AlphaFoldDB" id="A0A8J2V8A0"/>
<evidence type="ECO:0000256" key="5">
    <source>
        <dbReference type="ARBA" id="ARBA00023209"/>
    </source>
</evidence>
<dbReference type="InterPro" id="IPR006168">
    <property type="entry name" value="G3P_DH_NAD-dep"/>
</dbReference>
<dbReference type="NCBIfam" id="NF000942">
    <property type="entry name" value="PRK00094.1-4"/>
    <property type="match status" value="1"/>
</dbReference>
<feature type="binding site" evidence="9">
    <location>
        <position position="87"/>
    </location>
    <ligand>
        <name>NAD(+)</name>
        <dbReference type="ChEBI" id="CHEBI:57540"/>
    </ligand>
</feature>
<keyword evidence="6" id="KW-1208">Phospholipid metabolism</keyword>
<evidence type="ECO:0000259" key="12">
    <source>
        <dbReference type="Pfam" id="PF01210"/>
    </source>
</evidence>